<dbReference type="GO" id="GO:0005737">
    <property type="term" value="C:cytoplasm"/>
    <property type="evidence" value="ECO:0007669"/>
    <property type="project" value="TreeGrafter"/>
</dbReference>
<organism evidence="5 6">
    <name type="scientific">Paenibacillus polymyxa (strain SC2)</name>
    <name type="common">Bacillus polymyxa</name>
    <dbReference type="NCBI Taxonomy" id="886882"/>
    <lineage>
        <taxon>Bacteria</taxon>
        <taxon>Bacillati</taxon>
        <taxon>Bacillota</taxon>
        <taxon>Bacilli</taxon>
        <taxon>Bacillales</taxon>
        <taxon>Paenibacillaceae</taxon>
        <taxon>Paenibacillus</taxon>
    </lineage>
</organism>
<dbReference type="RefSeq" id="WP_013386157.1">
    <property type="nucleotide sequence ID" value="NC_014628.2"/>
</dbReference>
<dbReference type="AlphaFoldDB" id="E3EK34"/>
<evidence type="ECO:0000259" key="4">
    <source>
        <dbReference type="PROSITE" id="PS51154"/>
    </source>
</evidence>
<keyword evidence="3" id="KW-0520">NAD</keyword>
<evidence type="ECO:0000313" key="5">
    <source>
        <dbReference type="EMBL" id="ADO59743.1"/>
    </source>
</evidence>
<dbReference type="EMBL" id="CP002214">
    <property type="protein sequence ID" value="ADO59743.1"/>
    <property type="molecule type" value="Genomic_DNA"/>
</dbReference>
<dbReference type="Pfam" id="PF01661">
    <property type="entry name" value="Macro"/>
    <property type="match status" value="1"/>
</dbReference>
<evidence type="ECO:0000313" key="6">
    <source>
        <dbReference type="Proteomes" id="UP000006868"/>
    </source>
</evidence>
<protein>
    <recommendedName>
        <fullName evidence="4">Macro domain-containing protein</fullName>
    </recommendedName>
</protein>
<dbReference type="GO" id="GO:0016757">
    <property type="term" value="F:glycosyltransferase activity"/>
    <property type="evidence" value="ECO:0007669"/>
    <property type="project" value="UniProtKB-KW"/>
</dbReference>
<dbReference type="PATRIC" id="fig|886882.15.peg.5579"/>
<dbReference type="HOGENOM" id="CLU_046550_7_2_9"/>
<dbReference type="InterPro" id="IPR002589">
    <property type="entry name" value="Macro_dom"/>
</dbReference>
<dbReference type="eggNOG" id="COG2110">
    <property type="taxonomic scope" value="Bacteria"/>
</dbReference>
<reference evidence="5 6" key="1">
    <citation type="journal article" date="2011" name="J. Bacteriol.">
        <title>Complete genome sequence of Paenibacillus polymyxa SC2, a strain of plant growth-promoting Rhizobacterium with broad-spectrum antimicrobial activity.</title>
        <authorList>
            <person name="Ma M."/>
            <person name="Wang C."/>
            <person name="Ding Y."/>
            <person name="Li L."/>
            <person name="Shen D."/>
            <person name="Jiang X."/>
            <person name="Guan D."/>
            <person name="Cao F."/>
            <person name="Chen H."/>
            <person name="Feng R."/>
            <person name="Wang X."/>
            <person name="Ge Y."/>
            <person name="Yao L."/>
            <person name="Bing X."/>
            <person name="Yang X."/>
            <person name="Li J."/>
            <person name="Du B."/>
        </authorList>
    </citation>
    <scope>NUCLEOTIDE SEQUENCE [LARGE SCALE GENOMIC DNA]</scope>
    <source>
        <strain evidence="5 6">SC2</strain>
        <plasmid evidence="6">pSC2</plasmid>
    </source>
</reference>
<gene>
    <name evidence="5" type="ORF">PPSC2_26465</name>
</gene>
<keyword evidence="5" id="KW-0614">Plasmid</keyword>
<dbReference type="Gene3D" id="3.40.220.10">
    <property type="entry name" value="Leucine Aminopeptidase, subunit E, domain 1"/>
    <property type="match status" value="1"/>
</dbReference>
<evidence type="ECO:0000256" key="1">
    <source>
        <dbReference type="ARBA" id="ARBA00022676"/>
    </source>
</evidence>
<evidence type="ECO:0000256" key="2">
    <source>
        <dbReference type="ARBA" id="ARBA00022679"/>
    </source>
</evidence>
<dbReference type="InterPro" id="IPR043472">
    <property type="entry name" value="Macro_dom-like"/>
</dbReference>
<dbReference type="SMART" id="SM00506">
    <property type="entry name" value="A1pp"/>
    <property type="match status" value="1"/>
</dbReference>
<evidence type="ECO:0000256" key="3">
    <source>
        <dbReference type="ARBA" id="ARBA00023027"/>
    </source>
</evidence>
<dbReference type="InterPro" id="IPR052056">
    <property type="entry name" value="Mono-ARTD/PARP"/>
</dbReference>
<dbReference type="PROSITE" id="PS51154">
    <property type="entry name" value="MACRO"/>
    <property type="match status" value="1"/>
</dbReference>
<sequence>MDIIYRDITKANVDVIVNAANGIGYMGGMLGRFIKLPGVAESIHYATKGDVEKEAKEKSRKHKSIPSFFYGHRSGECYVTSAESLSCKWIIHAVTMPYPGMRTSIRKVRLLIPEIIKTAQLLKARSIAIPLLGTGTGGLKEEEVLALFDEEFSRVQGIDIIIFRKV</sequence>
<geneLocation type="plasmid" evidence="5 6">
    <name>pSC2</name>
</geneLocation>
<feature type="domain" description="Macro" evidence="4">
    <location>
        <begin position="1"/>
        <end position="166"/>
    </location>
</feature>
<keyword evidence="1" id="KW-0328">Glycosyltransferase</keyword>
<dbReference type="PANTHER" id="PTHR14453">
    <property type="entry name" value="PARP/ZINC FINGER CCCH TYPE DOMAIN CONTAINING PROTEIN"/>
    <property type="match status" value="1"/>
</dbReference>
<dbReference type="OrthoDB" id="9780211at2"/>
<dbReference type="GO" id="GO:0010629">
    <property type="term" value="P:negative regulation of gene expression"/>
    <property type="evidence" value="ECO:0007669"/>
    <property type="project" value="TreeGrafter"/>
</dbReference>
<dbReference type="PANTHER" id="PTHR14453:SF67">
    <property type="entry name" value="POLY [ADP-RIBOSE] POLYMERASE"/>
    <property type="match status" value="1"/>
</dbReference>
<name>E3EK34_PAEPS</name>
<keyword evidence="2" id="KW-0808">Transferase</keyword>
<dbReference type="Proteomes" id="UP000006868">
    <property type="component" value="Plasmid pSC2"/>
</dbReference>
<dbReference type="SUPFAM" id="SSF52949">
    <property type="entry name" value="Macro domain-like"/>
    <property type="match status" value="1"/>
</dbReference>
<dbReference type="GO" id="GO:0003714">
    <property type="term" value="F:transcription corepressor activity"/>
    <property type="evidence" value="ECO:0007669"/>
    <property type="project" value="TreeGrafter"/>
</dbReference>
<accession>E3EK34</accession>
<dbReference type="KEGG" id="ppm:PPSC2_26465"/>
<proteinExistence type="predicted"/>